<dbReference type="EMBL" id="SRYB01000001">
    <property type="protein sequence ID" value="TGY81021.1"/>
    <property type="molecule type" value="Genomic_DNA"/>
</dbReference>
<keyword evidence="2" id="KW-1185">Reference proteome</keyword>
<accession>A0AC61RKK3</accession>
<comment type="caution">
    <text evidence="1">The sequence shown here is derived from an EMBL/GenBank/DDBJ whole genome shotgun (WGS) entry which is preliminary data.</text>
</comment>
<name>A0AC61RKK3_9BACT</name>
<evidence type="ECO:0000313" key="1">
    <source>
        <dbReference type="EMBL" id="TGY81021.1"/>
    </source>
</evidence>
<organism evidence="1 2">
    <name type="scientific">Lepagella muris</name>
    <dbReference type="NCBI Taxonomy" id="3032870"/>
    <lineage>
        <taxon>Bacteria</taxon>
        <taxon>Pseudomonadati</taxon>
        <taxon>Bacteroidota</taxon>
        <taxon>Bacteroidia</taxon>
        <taxon>Bacteroidales</taxon>
        <taxon>Muribaculaceae</taxon>
        <taxon>Lepagella</taxon>
    </lineage>
</organism>
<reference evidence="1" key="1">
    <citation type="submission" date="2019-04" db="EMBL/GenBank/DDBJ databases">
        <title>Microbes associate with the intestines of laboratory mice.</title>
        <authorList>
            <person name="Navarre W."/>
            <person name="Wong E."/>
            <person name="Huang K."/>
            <person name="Tropini C."/>
            <person name="Ng K."/>
            <person name="Yu B."/>
        </authorList>
    </citation>
    <scope>NUCLEOTIDE SEQUENCE</scope>
    <source>
        <strain evidence="1">NM04_E33</strain>
    </source>
</reference>
<sequence>MIAIKRSISFGVEVKKKPEADNRKNQKPEGRVRCVIVWHGQRVRLSVNHNVNPDNWEKSVQRCKAKTTHGKNKTPASVINKDLQEMEDLINSIFMRFEEAGRIPTKEEFSEAYDRQVNPEKYVEKDKIVNPADEPLFKIYDKFIKDGMTSGRWSEGTLVKCRTIRKHLYSISRKLSLNDIINGGINILIEHFAKVPDNFKQKGLANTTIKNDIAFVKVFFRWAQEHGYCDASPFLYQKVKLKTAEKPVIFLTKEELMKVYDFDFGHKNYLSQVRDVFCFCCFTSLRYSDVYNLRRSNITDSEIHITTIKTHDTLTIELNRYSRAILDKYADIPFPDDKALPVITNQKMNDYLKEMGKVCGIDTPITITRYKGTQRYDKTYKKYELLSTHCARRTFVCNAIMLGIPTNIVMKWTGHSDYATMKPYLDIADETRRSAMTAFNRFEDFMFPSDDRTKNNGGAESGAEN</sequence>
<protein>
    <submittedName>
        <fullName evidence="1">Site-specific integrase</fullName>
    </submittedName>
</protein>
<evidence type="ECO:0000313" key="2">
    <source>
        <dbReference type="Proteomes" id="UP000306319"/>
    </source>
</evidence>
<gene>
    <name evidence="1" type="ORF">E5331_01170</name>
</gene>
<proteinExistence type="predicted"/>
<dbReference type="Proteomes" id="UP000306319">
    <property type="component" value="Unassembled WGS sequence"/>
</dbReference>